<name>A0A518CXG8_9BACT</name>
<organism evidence="3 4">
    <name type="scientific">Rohdeia mirabilis</name>
    <dbReference type="NCBI Taxonomy" id="2528008"/>
    <lineage>
        <taxon>Bacteria</taxon>
        <taxon>Pseudomonadati</taxon>
        <taxon>Planctomycetota</taxon>
        <taxon>Planctomycetia</taxon>
        <taxon>Planctomycetia incertae sedis</taxon>
        <taxon>Rohdeia</taxon>
    </lineage>
</organism>
<dbReference type="PANTHER" id="PTHR35340:SF5">
    <property type="entry name" value="ASST-DOMAIN-CONTAINING PROTEIN"/>
    <property type="match status" value="1"/>
</dbReference>
<sequence precursor="true">MLHLTASLLGLPFLVGTPVLAATQEPAPPRPGAERPVTEARPDDGRVGTLALRTAAAYDGYTLVSPLQSTSTFLLDLDGRAVHRWECGVPPGNSAYLLDDGRLLRTGRVSNDHMGGGGQGGRIQEWTWDGDLVWDYELSSERYLAHHDIAPLANGNVLAIAWERLDADRARALGRDPEHVTEEDGFWVDVVLELKPDGLDGAEVVWKWSSADHLVQDLHPELEGYGDVPANVGRIDVNADHRRDRPLTAEERERARLQRERMEALGYIDTSLDGNAERDTGGDHDGGMGGDWLHTNSIDHHPELDLILLSVRSLGEVWVIDHSTTADEARGSSGGRFGRGGELLFRWGNPRVHGHGTDADRQLFGQHDARWIEGAVVDEESGARDLRMLVFNNGSGRPDGSYATVEELVLPFDPTTGFEREDGEPFEPEEPAWIFGAREDQRFEADFISGAQRLPNGSTLVCAGPTGRLFEVDREGRVLWDFTSALGGDAPTGRPGRGQGRRGPGGGPPRGGPPNGGPPDGGPPRGAPPGRDGQDRGGPGGGGPGGMGTGALFRGTRLAADHPAFVGRELAPIEVELPRPNAGPQGRPEPNDGGPPPRPVPPDVPPSAGDGADASGGA</sequence>
<dbReference type="AlphaFoldDB" id="A0A518CXG8"/>
<dbReference type="EMBL" id="CP036290">
    <property type="protein sequence ID" value="QDU83908.1"/>
    <property type="molecule type" value="Genomic_DNA"/>
</dbReference>
<feature type="compositionally biased region" description="Gly residues" evidence="1">
    <location>
        <begin position="536"/>
        <end position="549"/>
    </location>
</feature>
<evidence type="ECO:0000313" key="3">
    <source>
        <dbReference type="EMBL" id="QDU83908.1"/>
    </source>
</evidence>
<feature type="compositionally biased region" description="Low complexity" evidence="1">
    <location>
        <begin position="606"/>
        <end position="618"/>
    </location>
</feature>
<feature type="signal peptide" evidence="2">
    <location>
        <begin position="1"/>
        <end position="21"/>
    </location>
</feature>
<dbReference type="SUPFAM" id="SSF50998">
    <property type="entry name" value="Quinoprotein alcohol dehydrogenase-like"/>
    <property type="match status" value="1"/>
</dbReference>
<evidence type="ECO:0000313" key="4">
    <source>
        <dbReference type="Proteomes" id="UP000319342"/>
    </source>
</evidence>
<feature type="chain" id="PRO_5021798436" evidence="2">
    <location>
        <begin position="22"/>
        <end position="618"/>
    </location>
</feature>
<dbReference type="InterPro" id="IPR011047">
    <property type="entry name" value="Quinoprotein_ADH-like_sf"/>
</dbReference>
<dbReference type="GO" id="GO:0004062">
    <property type="term" value="F:aryl sulfotransferase activity"/>
    <property type="evidence" value="ECO:0007669"/>
    <property type="project" value="InterPro"/>
</dbReference>
<protein>
    <submittedName>
        <fullName evidence="3">Arylsulfotransferase (ASST)</fullName>
    </submittedName>
</protein>
<keyword evidence="4" id="KW-1185">Reference proteome</keyword>
<feature type="compositionally biased region" description="Basic and acidic residues" evidence="1">
    <location>
        <begin position="32"/>
        <end position="44"/>
    </location>
</feature>
<keyword evidence="2" id="KW-0732">Signal</keyword>
<feature type="region of interest" description="Disordered" evidence="1">
    <location>
        <begin position="22"/>
        <end position="44"/>
    </location>
</feature>
<dbReference type="PANTHER" id="PTHR35340">
    <property type="entry name" value="PQQ ENZYME REPEAT PROTEIN-RELATED"/>
    <property type="match status" value="1"/>
</dbReference>
<accession>A0A518CXG8</accession>
<dbReference type="InterPro" id="IPR010262">
    <property type="entry name" value="Arylsulfotransferase_bact"/>
</dbReference>
<proteinExistence type="predicted"/>
<dbReference type="Proteomes" id="UP000319342">
    <property type="component" value="Chromosome"/>
</dbReference>
<evidence type="ECO:0000256" key="1">
    <source>
        <dbReference type="SAM" id="MobiDB-lite"/>
    </source>
</evidence>
<feature type="compositionally biased region" description="Pro residues" evidence="1">
    <location>
        <begin position="506"/>
        <end position="527"/>
    </location>
</feature>
<dbReference type="InterPro" id="IPR053143">
    <property type="entry name" value="Arylsulfate_ST"/>
</dbReference>
<keyword evidence="3" id="KW-0808">Transferase</keyword>
<reference evidence="3 4" key="1">
    <citation type="submission" date="2019-02" db="EMBL/GenBank/DDBJ databases">
        <title>Deep-cultivation of Planctomycetes and their phenomic and genomic characterization uncovers novel biology.</title>
        <authorList>
            <person name="Wiegand S."/>
            <person name="Jogler M."/>
            <person name="Boedeker C."/>
            <person name="Pinto D."/>
            <person name="Vollmers J."/>
            <person name="Rivas-Marin E."/>
            <person name="Kohn T."/>
            <person name="Peeters S.H."/>
            <person name="Heuer A."/>
            <person name="Rast P."/>
            <person name="Oberbeckmann S."/>
            <person name="Bunk B."/>
            <person name="Jeske O."/>
            <person name="Meyerdierks A."/>
            <person name="Storesund J.E."/>
            <person name="Kallscheuer N."/>
            <person name="Luecker S."/>
            <person name="Lage O.M."/>
            <person name="Pohl T."/>
            <person name="Merkel B.J."/>
            <person name="Hornburger P."/>
            <person name="Mueller R.-W."/>
            <person name="Bruemmer F."/>
            <person name="Labrenz M."/>
            <person name="Spormann A.M."/>
            <person name="Op den Camp H."/>
            <person name="Overmann J."/>
            <person name="Amann R."/>
            <person name="Jetten M.S.M."/>
            <person name="Mascher T."/>
            <person name="Medema M.H."/>
            <person name="Devos D.P."/>
            <person name="Kaster A.-K."/>
            <person name="Ovreas L."/>
            <person name="Rohde M."/>
            <person name="Galperin M.Y."/>
            <person name="Jogler C."/>
        </authorList>
    </citation>
    <scope>NUCLEOTIDE SEQUENCE [LARGE SCALE GENOMIC DNA]</scope>
    <source>
        <strain evidence="3 4">Pla163</strain>
    </source>
</reference>
<dbReference type="Pfam" id="PF05935">
    <property type="entry name" value="Arylsulfotrans"/>
    <property type="match status" value="1"/>
</dbReference>
<dbReference type="RefSeq" id="WP_419186332.1">
    <property type="nucleotide sequence ID" value="NZ_CP036290.1"/>
</dbReference>
<feature type="compositionally biased region" description="Pro residues" evidence="1">
    <location>
        <begin position="593"/>
        <end position="605"/>
    </location>
</feature>
<feature type="region of interest" description="Disordered" evidence="1">
    <location>
        <begin position="484"/>
        <end position="555"/>
    </location>
</feature>
<feature type="compositionally biased region" description="Gly residues" evidence="1">
    <location>
        <begin position="495"/>
        <end position="505"/>
    </location>
</feature>
<feature type="region of interest" description="Disordered" evidence="1">
    <location>
        <begin position="570"/>
        <end position="618"/>
    </location>
</feature>
<evidence type="ECO:0000256" key="2">
    <source>
        <dbReference type="SAM" id="SignalP"/>
    </source>
</evidence>
<gene>
    <name evidence="3" type="ORF">Pla163_10090</name>
</gene>